<dbReference type="Gene3D" id="3.40.50.1860">
    <property type="match status" value="2"/>
</dbReference>
<dbReference type="NCBIfam" id="TIGR00035">
    <property type="entry name" value="asp_race"/>
    <property type="match status" value="1"/>
</dbReference>
<dbReference type="GeneID" id="55584597"/>
<dbReference type="PANTHER" id="PTHR21198">
    <property type="entry name" value="GLUTAMATE RACEMASE"/>
    <property type="match status" value="1"/>
</dbReference>
<dbReference type="RefSeq" id="WP_174448432.1">
    <property type="nucleotide sequence ID" value="NZ_AP018732.1"/>
</dbReference>
<reference evidence="3 4" key="1">
    <citation type="journal article" date="2019" name="ISME J.">
        <title>Isolation and characterization of a thermophilic sulfur- and iron-reducing thaumarchaeote from a terrestrial acidic hot spring.</title>
        <authorList>
            <person name="Kato S."/>
            <person name="Itoh T."/>
            <person name="Yuki M."/>
            <person name="Nagamori M."/>
            <person name="Ohnishi M."/>
            <person name="Uematsu K."/>
            <person name="Suzuki K."/>
            <person name="Takashina T."/>
            <person name="Ohkuma M."/>
        </authorList>
    </citation>
    <scope>NUCLEOTIDE SEQUENCE [LARGE SCALE GENOMIC DNA]</scope>
    <source>
        <strain evidence="3 4">NAS-02</strain>
    </source>
</reference>
<proteinExistence type="inferred from homology"/>
<evidence type="ECO:0000313" key="4">
    <source>
        <dbReference type="Proteomes" id="UP000509448"/>
    </source>
</evidence>
<dbReference type="InterPro" id="IPR004380">
    <property type="entry name" value="Asp_race"/>
</dbReference>
<dbReference type="InterPro" id="IPR033134">
    <property type="entry name" value="Asp/Glu_racemase_AS_2"/>
</dbReference>
<dbReference type="Proteomes" id="UP000509448">
    <property type="component" value="Chromosome"/>
</dbReference>
<dbReference type="AlphaFoldDB" id="A0A4P2VCF0"/>
<keyword evidence="4" id="KW-1185">Reference proteome</keyword>
<sequence length="246" mass="27276">MPAAHVRIGVLGGIGPEATGTFYLKLMRRLQELGCVSRNGDYPQVIVNSVPAREFPERVDPSISIDDVDPMYSQGLLELDAAGVDFIAMACNTVHLFHRELQSRVRAPVIDLRKAVRAELLRRGIHRYVVLGTPWTIEMGLYDFEDEGLEVLRVDPADLDILYGAIYSFNVGRDVERSADALERMARRYLEAGAEVVVLGCTEVSLMLSGRALPSVDTMDVLVDATVERFCALRDGRAPEDRRSAV</sequence>
<evidence type="ECO:0000256" key="1">
    <source>
        <dbReference type="ARBA" id="ARBA00007847"/>
    </source>
</evidence>
<dbReference type="OrthoDB" id="359449at2157"/>
<dbReference type="GO" id="GO:0047689">
    <property type="term" value="F:aspartate racemase activity"/>
    <property type="evidence" value="ECO:0007669"/>
    <property type="project" value="UniProtKB-EC"/>
</dbReference>
<keyword evidence="2 3" id="KW-0413">Isomerase</keyword>
<name>A0A4P2VCF0_9ARCH</name>
<evidence type="ECO:0000256" key="2">
    <source>
        <dbReference type="ARBA" id="ARBA00023235"/>
    </source>
</evidence>
<dbReference type="PANTHER" id="PTHR21198:SF7">
    <property type="entry name" value="ASPARTATE-GLUTAMATE RACEMASE FAMILY"/>
    <property type="match status" value="1"/>
</dbReference>
<dbReference type="KEGG" id="ccai:NAS2_0785"/>
<dbReference type="Pfam" id="PF01177">
    <property type="entry name" value="Asp_Glu_race"/>
    <property type="match status" value="1"/>
</dbReference>
<protein>
    <submittedName>
        <fullName evidence="3">Aspartate racemase</fullName>
        <ecNumber evidence="3">5.1.1.13</ecNumber>
    </submittedName>
</protein>
<dbReference type="InterPro" id="IPR015942">
    <property type="entry name" value="Asp/Glu/hydantoin_racemase"/>
</dbReference>
<dbReference type="PROSITE" id="PS00924">
    <property type="entry name" value="ASP_GLU_RACEMASE_2"/>
    <property type="match status" value="1"/>
</dbReference>
<dbReference type="EMBL" id="AP018732">
    <property type="protein sequence ID" value="BBE42174.1"/>
    <property type="molecule type" value="Genomic_DNA"/>
</dbReference>
<accession>A0A4P2VCF0</accession>
<organism evidence="3 4">
    <name type="scientific">Conexivisphaera calida</name>
    <dbReference type="NCBI Taxonomy" id="1874277"/>
    <lineage>
        <taxon>Archaea</taxon>
        <taxon>Nitrososphaerota</taxon>
        <taxon>Conexivisphaeria</taxon>
        <taxon>Conexivisphaerales</taxon>
        <taxon>Conexivisphaeraceae</taxon>
        <taxon>Conexivisphaera</taxon>
    </lineage>
</organism>
<dbReference type="InterPro" id="IPR001920">
    <property type="entry name" value="Asp/Glu_race"/>
</dbReference>
<comment type="similarity">
    <text evidence="1">Belongs to the aspartate/glutamate racemases family.</text>
</comment>
<dbReference type="SUPFAM" id="SSF53681">
    <property type="entry name" value="Aspartate/glutamate racemase"/>
    <property type="match status" value="2"/>
</dbReference>
<evidence type="ECO:0000313" key="3">
    <source>
        <dbReference type="EMBL" id="BBE42174.1"/>
    </source>
</evidence>
<dbReference type="EC" id="5.1.1.13" evidence="3"/>
<gene>
    <name evidence="3" type="ORF">NAS2_0785</name>
</gene>